<dbReference type="GO" id="GO:0005829">
    <property type="term" value="C:cytosol"/>
    <property type="evidence" value="ECO:0007669"/>
    <property type="project" value="TreeGrafter"/>
</dbReference>
<dbReference type="GO" id="GO:0003677">
    <property type="term" value="F:DNA binding"/>
    <property type="evidence" value="ECO:0007669"/>
    <property type="project" value="UniProtKB-KW"/>
</dbReference>
<dbReference type="EMBL" id="UGSG01000001">
    <property type="protein sequence ID" value="SUA81411.1"/>
    <property type="molecule type" value="Genomic_DNA"/>
</dbReference>
<feature type="region of interest" description="Disordered" evidence="2">
    <location>
        <begin position="1"/>
        <end position="35"/>
    </location>
</feature>
<name>A0A378YY80_9BURK</name>
<evidence type="ECO:0000256" key="2">
    <source>
        <dbReference type="SAM" id="MobiDB-lite"/>
    </source>
</evidence>
<dbReference type="GO" id="GO:0003700">
    <property type="term" value="F:DNA-binding transcription factor activity"/>
    <property type="evidence" value="ECO:0007669"/>
    <property type="project" value="TreeGrafter"/>
</dbReference>
<dbReference type="Proteomes" id="UP000254573">
    <property type="component" value="Unassembled WGS sequence"/>
</dbReference>
<protein>
    <submittedName>
        <fullName evidence="4">HTH-type transcriptional regulator PuuR</fullName>
    </submittedName>
</protein>
<accession>A0A378YY80</accession>
<dbReference type="CDD" id="cd00093">
    <property type="entry name" value="HTH_XRE"/>
    <property type="match status" value="1"/>
</dbReference>
<dbReference type="Pfam" id="PF01381">
    <property type="entry name" value="HTH_3"/>
    <property type="match status" value="1"/>
</dbReference>
<dbReference type="RefSeq" id="WP_196759348.1">
    <property type="nucleotide sequence ID" value="NZ_CP007506.3"/>
</dbReference>
<dbReference type="InterPro" id="IPR050807">
    <property type="entry name" value="TransReg_Diox_bact_type"/>
</dbReference>
<dbReference type="PANTHER" id="PTHR46797:SF2">
    <property type="entry name" value="TRANSCRIPTIONAL REGULATOR"/>
    <property type="match status" value="1"/>
</dbReference>
<dbReference type="SUPFAM" id="SSF51182">
    <property type="entry name" value="RmlC-like cupins"/>
    <property type="match status" value="1"/>
</dbReference>
<dbReference type="SMART" id="SM00530">
    <property type="entry name" value="HTH_XRE"/>
    <property type="match status" value="1"/>
</dbReference>
<feature type="domain" description="HTH cro/C1-type" evidence="3">
    <location>
        <begin position="69"/>
        <end position="123"/>
    </location>
</feature>
<dbReference type="InterPro" id="IPR013096">
    <property type="entry name" value="Cupin_2"/>
</dbReference>
<evidence type="ECO:0000313" key="4">
    <source>
        <dbReference type="EMBL" id="SUA81411.1"/>
    </source>
</evidence>
<organism evidence="4 5">
    <name type="scientific">Pandoraea pnomenusa</name>
    <dbReference type="NCBI Taxonomy" id="93220"/>
    <lineage>
        <taxon>Bacteria</taxon>
        <taxon>Pseudomonadati</taxon>
        <taxon>Pseudomonadota</taxon>
        <taxon>Betaproteobacteria</taxon>
        <taxon>Burkholderiales</taxon>
        <taxon>Burkholderiaceae</taxon>
        <taxon>Pandoraea</taxon>
    </lineage>
</organism>
<gene>
    <name evidence="4" type="primary">puuR</name>
    <name evidence="4" type="ORF">NCTC13160_04274</name>
</gene>
<dbReference type="Pfam" id="PF07883">
    <property type="entry name" value="Cupin_2"/>
    <property type="match status" value="1"/>
</dbReference>
<evidence type="ECO:0000313" key="5">
    <source>
        <dbReference type="Proteomes" id="UP000254573"/>
    </source>
</evidence>
<evidence type="ECO:0000256" key="1">
    <source>
        <dbReference type="ARBA" id="ARBA00023125"/>
    </source>
</evidence>
<proteinExistence type="predicted"/>
<dbReference type="InterPro" id="IPR010982">
    <property type="entry name" value="Lambda_DNA-bd_dom_sf"/>
</dbReference>
<dbReference type="Gene3D" id="2.60.120.10">
    <property type="entry name" value="Jelly Rolls"/>
    <property type="match status" value="1"/>
</dbReference>
<dbReference type="CDD" id="cd02209">
    <property type="entry name" value="cupin_XRE_C"/>
    <property type="match status" value="1"/>
</dbReference>
<dbReference type="SUPFAM" id="SSF47413">
    <property type="entry name" value="lambda repressor-like DNA-binding domains"/>
    <property type="match status" value="1"/>
</dbReference>
<dbReference type="InterPro" id="IPR001387">
    <property type="entry name" value="Cro/C1-type_HTH"/>
</dbReference>
<dbReference type="PROSITE" id="PS50943">
    <property type="entry name" value="HTH_CROC1"/>
    <property type="match status" value="1"/>
</dbReference>
<keyword evidence="1" id="KW-0238">DNA-binding</keyword>
<dbReference type="Gene3D" id="1.10.260.40">
    <property type="entry name" value="lambda repressor-like DNA-binding domains"/>
    <property type="match status" value="1"/>
</dbReference>
<reference evidence="4 5" key="1">
    <citation type="submission" date="2018-06" db="EMBL/GenBank/DDBJ databases">
        <authorList>
            <consortium name="Pathogen Informatics"/>
            <person name="Doyle S."/>
        </authorList>
    </citation>
    <scope>NUCLEOTIDE SEQUENCE [LARGE SCALE GENOMIC DNA]</scope>
    <source>
        <strain evidence="4 5">NCTC13160</strain>
    </source>
</reference>
<evidence type="ECO:0000259" key="3">
    <source>
        <dbReference type="PROSITE" id="PS50943"/>
    </source>
</evidence>
<sequence length="244" mass="25981">MPVHRKSGNTSRGKTGGSGEAAGQTGSRAKRVPVAHTRAVIDQSTMRDSALASGDADDAAPLDWIGPEIKSLRKARGLSLQGLSALCGKSIGFLSQLERGKSKPTVGALHDVAAALGVQVSWFFPHGESAEPSDGGVVVRRERRRQLTFDSGIADYLLSPNLSGQLELLWSVMAPGSDSGDAYQHRGEEGGVVIKGTLELWVGDQHFLLEEGDSFTFGSHTPHRYRNPGNAPAEIVWVVTPPSY</sequence>
<dbReference type="InterPro" id="IPR011051">
    <property type="entry name" value="RmlC_Cupin_sf"/>
</dbReference>
<dbReference type="PANTHER" id="PTHR46797">
    <property type="entry name" value="HTH-TYPE TRANSCRIPTIONAL REGULATOR"/>
    <property type="match status" value="1"/>
</dbReference>
<dbReference type="InterPro" id="IPR014710">
    <property type="entry name" value="RmlC-like_jellyroll"/>
</dbReference>
<dbReference type="AlphaFoldDB" id="A0A378YY80"/>